<dbReference type="EMBL" id="JAYFSI010000006">
    <property type="protein sequence ID" value="MEA5363281.1"/>
    <property type="molecule type" value="Genomic_DNA"/>
</dbReference>
<evidence type="ECO:0000313" key="3">
    <source>
        <dbReference type="Proteomes" id="UP001304298"/>
    </source>
</evidence>
<sequence>MIPSRFLTAAVTVDTGSLPGWIWIAVAVVGLLAVIVVGIRFLRGGPKR</sequence>
<keyword evidence="1" id="KW-0812">Transmembrane</keyword>
<organism evidence="2 3">
    <name type="scientific">Amycolatopsis heterodermiae</name>
    <dbReference type="NCBI Taxonomy" id="3110235"/>
    <lineage>
        <taxon>Bacteria</taxon>
        <taxon>Bacillati</taxon>
        <taxon>Actinomycetota</taxon>
        <taxon>Actinomycetes</taxon>
        <taxon>Pseudonocardiales</taxon>
        <taxon>Pseudonocardiaceae</taxon>
        <taxon>Amycolatopsis</taxon>
    </lineage>
</organism>
<feature type="transmembrane region" description="Helical" evidence="1">
    <location>
        <begin position="20"/>
        <end position="42"/>
    </location>
</feature>
<evidence type="ECO:0000256" key="1">
    <source>
        <dbReference type="SAM" id="Phobius"/>
    </source>
</evidence>
<reference evidence="2 3" key="1">
    <citation type="submission" date="2023-12" db="EMBL/GenBank/DDBJ databases">
        <title>Amycolatopsis sp. V23-08.</title>
        <authorList>
            <person name="Somphong A."/>
        </authorList>
    </citation>
    <scope>NUCLEOTIDE SEQUENCE [LARGE SCALE GENOMIC DNA]</scope>
    <source>
        <strain evidence="2 3">V23-08</strain>
    </source>
</reference>
<comment type="caution">
    <text evidence="2">The sequence shown here is derived from an EMBL/GenBank/DDBJ whole genome shotgun (WGS) entry which is preliminary data.</text>
</comment>
<name>A0ABU5RAN5_9PSEU</name>
<accession>A0ABU5RAN5</accession>
<keyword evidence="1" id="KW-1133">Transmembrane helix</keyword>
<keyword evidence="3" id="KW-1185">Reference proteome</keyword>
<keyword evidence="1" id="KW-0472">Membrane</keyword>
<dbReference type="RefSeq" id="WP_323331030.1">
    <property type="nucleotide sequence ID" value="NZ_JAYFSI010000006.1"/>
</dbReference>
<gene>
    <name evidence="2" type="ORF">VA596_27370</name>
</gene>
<protein>
    <submittedName>
        <fullName evidence="2">Uncharacterized protein</fullName>
    </submittedName>
</protein>
<evidence type="ECO:0000313" key="2">
    <source>
        <dbReference type="EMBL" id="MEA5363281.1"/>
    </source>
</evidence>
<dbReference type="Proteomes" id="UP001304298">
    <property type="component" value="Unassembled WGS sequence"/>
</dbReference>
<proteinExistence type="predicted"/>